<organism evidence="2 3">
    <name type="scientific">Actinomadura fulvescens</name>
    <dbReference type="NCBI Taxonomy" id="46160"/>
    <lineage>
        <taxon>Bacteria</taxon>
        <taxon>Bacillati</taxon>
        <taxon>Actinomycetota</taxon>
        <taxon>Actinomycetes</taxon>
        <taxon>Streptosporangiales</taxon>
        <taxon>Thermomonosporaceae</taxon>
        <taxon>Actinomadura</taxon>
    </lineage>
</organism>
<evidence type="ECO:0000313" key="3">
    <source>
        <dbReference type="Proteomes" id="UP001501509"/>
    </source>
</evidence>
<protein>
    <submittedName>
        <fullName evidence="2">Helix-turn-helix transcriptional regulator</fullName>
    </submittedName>
</protein>
<evidence type="ECO:0000313" key="2">
    <source>
        <dbReference type="EMBL" id="GAA2596214.1"/>
    </source>
</evidence>
<dbReference type="Proteomes" id="UP001501509">
    <property type="component" value="Unassembled WGS sequence"/>
</dbReference>
<dbReference type="EMBL" id="BAAATD010000004">
    <property type="protein sequence ID" value="GAA2596214.1"/>
    <property type="molecule type" value="Genomic_DNA"/>
</dbReference>
<dbReference type="InterPro" id="IPR001387">
    <property type="entry name" value="Cro/C1-type_HTH"/>
</dbReference>
<dbReference type="Pfam" id="PF13560">
    <property type="entry name" value="HTH_31"/>
    <property type="match status" value="1"/>
</dbReference>
<dbReference type="Gene3D" id="1.10.260.40">
    <property type="entry name" value="lambda repressor-like DNA-binding domains"/>
    <property type="match status" value="1"/>
</dbReference>
<proteinExistence type="predicted"/>
<dbReference type="PROSITE" id="PS50943">
    <property type="entry name" value="HTH_CROC1"/>
    <property type="match status" value="1"/>
</dbReference>
<evidence type="ECO:0000259" key="1">
    <source>
        <dbReference type="PROSITE" id="PS50943"/>
    </source>
</evidence>
<dbReference type="InterPro" id="IPR010982">
    <property type="entry name" value="Lambda_DNA-bd_dom_sf"/>
</dbReference>
<gene>
    <name evidence="2" type="ORF">GCM10010411_32070</name>
</gene>
<sequence>MASRKPTPDLRRFGAEVTRLREESGITSRTQLAKLVSVTRSYVGQVENGTTRCRRDFAERLDQALDTGTALTDLWDDSLRSASYPKAFVDFVAAEGIATLLRCYENRLIYGLFQTPAYAAAVLGSEKPVEGRIKRQTTLDRQSVIISVVMDESVLNREVAPPGVMREQLARLLELSECPNIHIQIALSHRYYRDARGPFAIASLPDHREVVWLEAAARYETSTDLEEIAVVARTFTRLQAEALNTSDSRELIRRTLQERWLKDGVAQEQAVR</sequence>
<comment type="caution">
    <text evidence="2">The sequence shown here is derived from an EMBL/GenBank/DDBJ whole genome shotgun (WGS) entry which is preliminary data.</text>
</comment>
<dbReference type="Pfam" id="PF19054">
    <property type="entry name" value="DUF5753"/>
    <property type="match status" value="1"/>
</dbReference>
<reference evidence="2 3" key="1">
    <citation type="journal article" date="2019" name="Int. J. Syst. Evol. Microbiol.">
        <title>The Global Catalogue of Microorganisms (GCM) 10K type strain sequencing project: providing services to taxonomists for standard genome sequencing and annotation.</title>
        <authorList>
            <consortium name="The Broad Institute Genomics Platform"/>
            <consortium name="The Broad Institute Genome Sequencing Center for Infectious Disease"/>
            <person name="Wu L."/>
            <person name="Ma J."/>
        </authorList>
    </citation>
    <scope>NUCLEOTIDE SEQUENCE [LARGE SCALE GENOMIC DNA]</scope>
    <source>
        <strain evidence="2 3">JCM 6833</strain>
    </source>
</reference>
<feature type="domain" description="HTH cro/C1-type" evidence="1">
    <location>
        <begin position="28"/>
        <end position="74"/>
    </location>
</feature>
<accession>A0ABN3PU64</accession>
<dbReference type="SUPFAM" id="SSF47413">
    <property type="entry name" value="lambda repressor-like DNA-binding domains"/>
    <property type="match status" value="1"/>
</dbReference>
<dbReference type="InterPro" id="IPR043917">
    <property type="entry name" value="DUF5753"/>
</dbReference>
<dbReference type="SMART" id="SM00530">
    <property type="entry name" value="HTH_XRE"/>
    <property type="match status" value="1"/>
</dbReference>
<dbReference type="CDD" id="cd00093">
    <property type="entry name" value="HTH_XRE"/>
    <property type="match status" value="1"/>
</dbReference>
<dbReference type="RefSeq" id="WP_344541654.1">
    <property type="nucleotide sequence ID" value="NZ_BAAATD010000004.1"/>
</dbReference>
<name>A0ABN3PU64_9ACTN</name>
<keyword evidence="3" id="KW-1185">Reference proteome</keyword>